<keyword evidence="6" id="KW-1185">Reference proteome</keyword>
<feature type="transmembrane region" description="Helical" evidence="2">
    <location>
        <begin position="96"/>
        <end position="117"/>
    </location>
</feature>
<evidence type="ECO:0000313" key="5">
    <source>
        <dbReference type="EMBL" id="QDZ09664.1"/>
    </source>
</evidence>
<dbReference type="SUPFAM" id="SSF55073">
    <property type="entry name" value="Nucleotide cyclase"/>
    <property type="match status" value="1"/>
</dbReference>
<dbReference type="InterPro" id="IPR000160">
    <property type="entry name" value="GGDEF_dom"/>
</dbReference>
<dbReference type="Gene3D" id="3.20.20.450">
    <property type="entry name" value="EAL domain"/>
    <property type="match status" value="1"/>
</dbReference>
<proteinExistence type="predicted"/>
<dbReference type="SMART" id="SM00267">
    <property type="entry name" value="GGDEF"/>
    <property type="match status" value="1"/>
</dbReference>
<feature type="domain" description="GGDEF" evidence="4">
    <location>
        <begin position="253"/>
        <end position="385"/>
    </location>
</feature>
<keyword evidence="2" id="KW-0812">Transmembrane</keyword>
<dbReference type="Gene3D" id="3.30.70.270">
    <property type="match status" value="1"/>
</dbReference>
<keyword evidence="2" id="KW-1133">Transmembrane helix</keyword>
<dbReference type="InterPro" id="IPR035919">
    <property type="entry name" value="EAL_sf"/>
</dbReference>
<dbReference type="CDD" id="cd01948">
    <property type="entry name" value="EAL"/>
    <property type="match status" value="1"/>
</dbReference>
<name>A0A5B8LPZ0_9HYPH</name>
<feature type="coiled-coil region" evidence="1">
    <location>
        <begin position="198"/>
        <end position="261"/>
    </location>
</feature>
<dbReference type="AlphaFoldDB" id="A0A5B8LPZ0"/>
<protein>
    <submittedName>
        <fullName evidence="5">EAL domain-containing protein</fullName>
    </submittedName>
</protein>
<dbReference type="InterPro" id="IPR029787">
    <property type="entry name" value="Nucleotide_cyclase"/>
</dbReference>
<evidence type="ECO:0000259" key="3">
    <source>
        <dbReference type="PROSITE" id="PS50883"/>
    </source>
</evidence>
<feature type="transmembrane region" description="Helical" evidence="2">
    <location>
        <begin position="123"/>
        <end position="141"/>
    </location>
</feature>
<organism evidence="5 6">
    <name type="scientific">Devosia ginsengisoli</name>
    <dbReference type="NCBI Taxonomy" id="400770"/>
    <lineage>
        <taxon>Bacteria</taxon>
        <taxon>Pseudomonadati</taxon>
        <taxon>Pseudomonadota</taxon>
        <taxon>Alphaproteobacteria</taxon>
        <taxon>Hyphomicrobiales</taxon>
        <taxon>Devosiaceae</taxon>
        <taxon>Devosia</taxon>
    </lineage>
</organism>
<feature type="transmembrane region" description="Helical" evidence="2">
    <location>
        <begin position="58"/>
        <end position="76"/>
    </location>
</feature>
<dbReference type="SUPFAM" id="SSF141868">
    <property type="entry name" value="EAL domain-like"/>
    <property type="match status" value="1"/>
</dbReference>
<evidence type="ECO:0000259" key="4">
    <source>
        <dbReference type="PROSITE" id="PS50887"/>
    </source>
</evidence>
<keyword evidence="1" id="KW-0175">Coiled coil</keyword>
<dbReference type="GO" id="GO:0071111">
    <property type="term" value="F:cyclic-guanylate-specific phosphodiesterase activity"/>
    <property type="evidence" value="ECO:0007669"/>
    <property type="project" value="InterPro"/>
</dbReference>
<reference evidence="5 6" key="1">
    <citation type="submission" date="2019-07" db="EMBL/GenBank/DDBJ databases">
        <title>Full genome sequence of Devosia sp. Gsoil 520.</title>
        <authorList>
            <person name="Im W.-T."/>
        </authorList>
    </citation>
    <scope>NUCLEOTIDE SEQUENCE [LARGE SCALE GENOMIC DNA]</scope>
    <source>
        <strain evidence="5 6">Gsoil 520</strain>
    </source>
</reference>
<feature type="transmembrane region" description="Helical" evidence="2">
    <location>
        <begin position="33"/>
        <end position="52"/>
    </location>
</feature>
<dbReference type="KEGG" id="dea:FPZ08_02195"/>
<dbReference type="EMBL" id="CP042304">
    <property type="protein sequence ID" value="QDZ09664.1"/>
    <property type="molecule type" value="Genomic_DNA"/>
</dbReference>
<gene>
    <name evidence="5" type="ORF">FPZ08_02195</name>
</gene>
<dbReference type="PROSITE" id="PS50887">
    <property type="entry name" value="GGDEF"/>
    <property type="match status" value="1"/>
</dbReference>
<dbReference type="PROSITE" id="PS50883">
    <property type="entry name" value="EAL"/>
    <property type="match status" value="1"/>
</dbReference>
<evidence type="ECO:0000256" key="2">
    <source>
        <dbReference type="SAM" id="Phobius"/>
    </source>
</evidence>
<feature type="domain" description="EAL" evidence="3">
    <location>
        <begin position="394"/>
        <end position="643"/>
    </location>
</feature>
<dbReference type="Pfam" id="PF00990">
    <property type="entry name" value="GGDEF"/>
    <property type="match status" value="1"/>
</dbReference>
<dbReference type="Proteomes" id="UP000315364">
    <property type="component" value="Chromosome"/>
</dbReference>
<keyword evidence="2" id="KW-0472">Membrane</keyword>
<dbReference type="PANTHER" id="PTHR33121:SF71">
    <property type="entry name" value="OXYGEN SENSOR PROTEIN DOSP"/>
    <property type="match status" value="1"/>
</dbReference>
<dbReference type="Pfam" id="PF00563">
    <property type="entry name" value="EAL"/>
    <property type="match status" value="1"/>
</dbReference>
<dbReference type="InterPro" id="IPR050706">
    <property type="entry name" value="Cyclic-di-GMP_PDE-like"/>
</dbReference>
<evidence type="ECO:0000313" key="6">
    <source>
        <dbReference type="Proteomes" id="UP000315364"/>
    </source>
</evidence>
<dbReference type="CDD" id="cd01949">
    <property type="entry name" value="GGDEF"/>
    <property type="match status" value="1"/>
</dbReference>
<dbReference type="NCBIfam" id="TIGR00254">
    <property type="entry name" value="GGDEF"/>
    <property type="match status" value="1"/>
</dbReference>
<dbReference type="SMART" id="SM00052">
    <property type="entry name" value="EAL"/>
    <property type="match status" value="1"/>
</dbReference>
<dbReference type="InterPro" id="IPR043128">
    <property type="entry name" value="Rev_trsase/Diguanyl_cyclase"/>
</dbReference>
<dbReference type="InterPro" id="IPR001633">
    <property type="entry name" value="EAL_dom"/>
</dbReference>
<evidence type="ECO:0000256" key="1">
    <source>
        <dbReference type="SAM" id="Coils"/>
    </source>
</evidence>
<dbReference type="OrthoDB" id="9814202at2"/>
<sequence>MSAIERLVQYFAVPEDPELVQAQALAFSRQVPLMYGILLVNSLALALTHAGAPDLLRLYVPGLLTLFCGARVAVWWRSRGSSITYVKARRLLRSTLWVSALLGIGFSSWALSLYPYGGPYQQAHIAFFMGITSIGCVYCLMHLRGAATMVALSVITPFVAFFLISGNLVFSALAVNLVLVVGALMVVLLGNYRDFAALVASRAEMERKQAETQRLSDENHRLANVDSLTGLPNGRSFERHLQEALDQAEAQQARIAVARLDLDGFKSVNDIFGQVTGDRVLVEVTKRINALRRPSTFVARLGSNSFALILTEIDDEAALQACGDVLTEAMRPAFAFKVGTVHLSASAGFAASQPGDTADTLFDRADYATGVAKREARGHALVFSERHADELSRVRRMEHALHTADLEQEIYILFQPQFDIALNRTTGYEVLARWRSPTLGEVSPGEFIPLAERTGMISKITQTVLRKALAMTETLPRPLRLSVNLSAHDLGSTTAMEAIATLVEQAGRPCRVDFEITETAVMRDIGQANEGLLALLALGSRIALDDFGTGHSSLTHVQKLPLDRIKVDRSFVNEVTSDPTSRAIIKTTVDLCRNLGISCVFEGIETEEQLDALLGLGGTVMQGYLFGRPMSADKVLEHIADENQGWQRHRRRIFGAAS</sequence>
<dbReference type="PANTHER" id="PTHR33121">
    <property type="entry name" value="CYCLIC DI-GMP PHOSPHODIESTERASE PDEF"/>
    <property type="match status" value="1"/>
</dbReference>
<accession>A0A5B8LPZ0</accession>